<gene>
    <name evidence="2" type="ORF">GCM10025781_26070</name>
</gene>
<evidence type="ECO:0000313" key="2">
    <source>
        <dbReference type="EMBL" id="GAA4705570.1"/>
    </source>
</evidence>
<reference evidence="3" key="1">
    <citation type="journal article" date="2019" name="Int. J. Syst. Evol. Microbiol.">
        <title>The Global Catalogue of Microorganisms (GCM) 10K type strain sequencing project: providing services to taxonomists for standard genome sequencing and annotation.</title>
        <authorList>
            <consortium name="The Broad Institute Genomics Platform"/>
            <consortium name="The Broad Institute Genome Sequencing Center for Infectious Disease"/>
            <person name="Wu L."/>
            <person name="Ma J."/>
        </authorList>
    </citation>
    <scope>NUCLEOTIDE SEQUENCE [LARGE SCALE GENOMIC DNA]</scope>
    <source>
        <strain evidence="3">JCM 18958</strain>
    </source>
</reference>
<dbReference type="Gene3D" id="3.75.10.10">
    <property type="entry name" value="L-arginine/glycine Amidinotransferase, Chain A"/>
    <property type="match status" value="1"/>
</dbReference>
<sequence length="193" mass="21018">MVDPGKKRLVAEWEPALGAFVTWPAALPGTLLRDLALDAHLWVLVTDAASETDAAAWFASQGVSPDRVTFVRAPQGDDAVWVRDWGPHPVMDEHGQLWCVGPRYVYATPFTAHEPGAPLETADREPLAALEYEPVDQRAQPALARALGLPFEKLPHAFTGDNVLSDGHDLLNQHRGARGGEQVRRCHVGRGAP</sequence>
<dbReference type="SUPFAM" id="SSF55909">
    <property type="entry name" value="Pentein"/>
    <property type="match status" value="1"/>
</dbReference>
<dbReference type="Proteomes" id="UP001501446">
    <property type="component" value="Unassembled WGS sequence"/>
</dbReference>
<accession>A0ABP8XCS6</accession>
<dbReference type="EMBL" id="BAABLN010000035">
    <property type="protein sequence ID" value="GAA4705570.1"/>
    <property type="molecule type" value="Genomic_DNA"/>
</dbReference>
<proteinExistence type="predicted"/>
<protein>
    <submittedName>
        <fullName evidence="2">Uncharacterized protein</fullName>
    </submittedName>
</protein>
<keyword evidence="3" id="KW-1185">Reference proteome</keyword>
<evidence type="ECO:0000256" key="1">
    <source>
        <dbReference type="SAM" id="MobiDB-lite"/>
    </source>
</evidence>
<evidence type="ECO:0000313" key="3">
    <source>
        <dbReference type="Proteomes" id="UP001501446"/>
    </source>
</evidence>
<name>A0ABP8XCS6_9MICC</name>
<comment type="caution">
    <text evidence="2">The sequence shown here is derived from an EMBL/GenBank/DDBJ whole genome shotgun (WGS) entry which is preliminary data.</text>
</comment>
<organism evidence="2 3">
    <name type="scientific">Kocuria gwangalliensis</name>
    <dbReference type="NCBI Taxonomy" id="501592"/>
    <lineage>
        <taxon>Bacteria</taxon>
        <taxon>Bacillati</taxon>
        <taxon>Actinomycetota</taxon>
        <taxon>Actinomycetes</taxon>
        <taxon>Micrococcales</taxon>
        <taxon>Micrococcaceae</taxon>
        <taxon>Kocuria</taxon>
    </lineage>
</organism>
<feature type="region of interest" description="Disordered" evidence="1">
    <location>
        <begin position="173"/>
        <end position="193"/>
    </location>
</feature>